<feature type="transmembrane region" description="Helical" evidence="1">
    <location>
        <begin position="93"/>
        <end position="122"/>
    </location>
</feature>
<gene>
    <name evidence="2" type="ORF">E6O75_ATG03950</name>
</gene>
<keyword evidence="1" id="KW-0472">Membrane</keyword>
<proteinExistence type="predicted"/>
<dbReference type="EMBL" id="SNSC02000003">
    <property type="protein sequence ID" value="TID26087.1"/>
    <property type="molecule type" value="Genomic_DNA"/>
</dbReference>
<keyword evidence="3" id="KW-1185">Reference proteome</keyword>
<organism evidence="2 3">
    <name type="scientific">Venturia nashicola</name>
    <dbReference type="NCBI Taxonomy" id="86259"/>
    <lineage>
        <taxon>Eukaryota</taxon>
        <taxon>Fungi</taxon>
        <taxon>Dikarya</taxon>
        <taxon>Ascomycota</taxon>
        <taxon>Pezizomycotina</taxon>
        <taxon>Dothideomycetes</taxon>
        <taxon>Pleosporomycetidae</taxon>
        <taxon>Venturiales</taxon>
        <taxon>Venturiaceae</taxon>
        <taxon>Venturia</taxon>
    </lineage>
</organism>
<comment type="caution">
    <text evidence="2">The sequence shown here is derived from an EMBL/GenBank/DDBJ whole genome shotgun (WGS) entry which is preliminary data.</text>
</comment>
<dbReference type="AlphaFoldDB" id="A0A4Z1P9Z8"/>
<evidence type="ECO:0000256" key="1">
    <source>
        <dbReference type="SAM" id="Phobius"/>
    </source>
</evidence>
<name>A0A4Z1P9Z8_9PEZI</name>
<feature type="transmembrane region" description="Helical" evidence="1">
    <location>
        <begin position="225"/>
        <end position="247"/>
    </location>
</feature>
<keyword evidence="1" id="KW-0812">Transmembrane</keyword>
<dbReference type="Proteomes" id="UP000298493">
    <property type="component" value="Unassembled WGS sequence"/>
</dbReference>
<accession>A0A4Z1P9Z8</accession>
<keyword evidence="1" id="KW-1133">Transmembrane helix</keyword>
<reference evidence="2 3" key="1">
    <citation type="submission" date="2019-04" db="EMBL/GenBank/DDBJ databases">
        <title>High contiguity whole genome sequence and gene annotation resource for two Venturia nashicola isolates.</title>
        <authorList>
            <person name="Prokchorchik M."/>
            <person name="Won K."/>
            <person name="Lee Y."/>
            <person name="Choi E.D."/>
            <person name="Segonzac C."/>
            <person name="Sohn K.H."/>
        </authorList>
    </citation>
    <scope>NUCLEOTIDE SEQUENCE [LARGE SCALE GENOMIC DNA]</scope>
    <source>
        <strain evidence="2 3">PRI2</strain>
    </source>
</reference>
<evidence type="ECO:0000313" key="2">
    <source>
        <dbReference type="EMBL" id="TID26087.1"/>
    </source>
</evidence>
<sequence length="261" mass="28765">MSSSTFEEELLEHSATGNGESSNRAPSSLLVSLLADWVALLSGRGVYTISFAEATGLIVLSAGVGVRNASSWWGLLLLYRLALSSDDIVTSLAVWLIILGVSLGARIARSWWGVLAIFHLVLDGRTRTSNFARRLILLSVGLSLHQASRWWTWTVALLNHQVLGRGPGVVSLAGRSIVFECGLDNHHVRWWWSILHVEHLMVIKMIGSVDISIYSVTFHICHASFWWSILFIGIFIVAHAALIITVIDDKLKGAPTTRMLD</sequence>
<protein>
    <submittedName>
        <fullName evidence="2">Uncharacterized protein</fullName>
    </submittedName>
</protein>
<evidence type="ECO:0000313" key="3">
    <source>
        <dbReference type="Proteomes" id="UP000298493"/>
    </source>
</evidence>